<feature type="domain" description="Glutaredoxin" evidence="1">
    <location>
        <begin position="128"/>
        <end position="191"/>
    </location>
</feature>
<dbReference type="InterPro" id="IPR002109">
    <property type="entry name" value="Glutaredoxin"/>
</dbReference>
<keyword evidence="3" id="KW-1185">Reference proteome</keyword>
<dbReference type="GO" id="GO:0005801">
    <property type="term" value="C:cis-Golgi network"/>
    <property type="evidence" value="ECO:0007669"/>
    <property type="project" value="TreeGrafter"/>
</dbReference>
<comment type="caution">
    <text evidence="2">The sequence shown here is derived from an EMBL/GenBank/DDBJ whole genome shotgun (WGS) entry which is preliminary data.</text>
</comment>
<accession>A0AAN7WMS1</accession>
<name>A0AAN7WMS1_9SACH</name>
<dbReference type="PRINTS" id="PR00160">
    <property type="entry name" value="GLUTAREDOXIN"/>
</dbReference>
<dbReference type="CDD" id="cd03419">
    <property type="entry name" value="GRX_GRXh_1_2_like"/>
    <property type="match status" value="1"/>
</dbReference>
<dbReference type="PANTHER" id="PTHR45694">
    <property type="entry name" value="GLUTAREDOXIN 2"/>
    <property type="match status" value="1"/>
</dbReference>
<protein>
    <recommendedName>
        <fullName evidence="1">Glutaredoxin domain-containing protein</fullName>
    </recommendedName>
</protein>
<dbReference type="Proteomes" id="UP001306508">
    <property type="component" value="Unassembled WGS sequence"/>
</dbReference>
<dbReference type="Gene3D" id="3.40.30.10">
    <property type="entry name" value="Glutaredoxin"/>
    <property type="match status" value="1"/>
</dbReference>
<sequence length="232" mass="26459">MVVVVLKKRNIRILIITILLLGLTLTVLKSTTTSVIPTFNSVTDDSDSIIHEINDYNSNDAKQINVPINNDINDISVQESSNNKEAAIKQDQMIEQQQQQQQQEIEPLNVSAIDIEKEYAEILNLGPIIMFSKTYCPYSHKLKNLLSDHFEFDPPIIFIELDRHQKGAELQEYIGRVTGRTTVPNLMINGESRGGFDDINKLFNSETLYDSLVKWCDNKLTVRKRLVPLSQK</sequence>
<dbReference type="GO" id="GO:0034599">
    <property type="term" value="P:cellular response to oxidative stress"/>
    <property type="evidence" value="ECO:0007669"/>
    <property type="project" value="TreeGrafter"/>
</dbReference>
<dbReference type="InterPro" id="IPR014025">
    <property type="entry name" value="Glutaredoxin_subgr"/>
</dbReference>
<reference evidence="3" key="1">
    <citation type="submission" date="2023-07" db="EMBL/GenBank/DDBJ databases">
        <title>A draft genome of Kazachstania heterogenica Y-27499.</title>
        <authorList>
            <person name="Donic C."/>
            <person name="Kralova J.S."/>
            <person name="Fidel L."/>
            <person name="Ben-Dor S."/>
            <person name="Jung S."/>
        </authorList>
    </citation>
    <scope>NUCLEOTIDE SEQUENCE [LARGE SCALE GENOMIC DNA]</scope>
    <source>
        <strain evidence="3">Y27499</strain>
    </source>
</reference>
<dbReference type="Pfam" id="PF00462">
    <property type="entry name" value="Glutaredoxin"/>
    <property type="match status" value="1"/>
</dbReference>
<dbReference type="InterPro" id="IPR036249">
    <property type="entry name" value="Thioredoxin-like_sf"/>
</dbReference>
<dbReference type="GO" id="GO:0000324">
    <property type="term" value="C:fungal-type vacuole"/>
    <property type="evidence" value="ECO:0007669"/>
    <property type="project" value="TreeGrafter"/>
</dbReference>
<proteinExistence type="predicted"/>
<dbReference type="AlphaFoldDB" id="A0AAN7WMS1"/>
<dbReference type="PROSITE" id="PS51354">
    <property type="entry name" value="GLUTAREDOXIN_2"/>
    <property type="match status" value="1"/>
</dbReference>
<dbReference type="PANTHER" id="PTHR45694:SF5">
    <property type="entry name" value="GLUTAREDOXIN 2"/>
    <property type="match status" value="1"/>
</dbReference>
<gene>
    <name evidence="2" type="ORF">RI543_000710</name>
</gene>
<dbReference type="GO" id="GO:0005796">
    <property type="term" value="C:Golgi lumen"/>
    <property type="evidence" value="ECO:0007669"/>
    <property type="project" value="TreeGrafter"/>
</dbReference>
<evidence type="ECO:0000313" key="2">
    <source>
        <dbReference type="EMBL" id="KAK5781809.1"/>
    </source>
</evidence>
<evidence type="ECO:0000259" key="1">
    <source>
        <dbReference type="Pfam" id="PF00462"/>
    </source>
</evidence>
<evidence type="ECO:0000313" key="3">
    <source>
        <dbReference type="Proteomes" id="UP001306508"/>
    </source>
</evidence>
<dbReference type="SUPFAM" id="SSF52833">
    <property type="entry name" value="Thioredoxin-like"/>
    <property type="match status" value="1"/>
</dbReference>
<dbReference type="GO" id="GO:0015038">
    <property type="term" value="F:glutathione disulfide oxidoreductase activity"/>
    <property type="evidence" value="ECO:0007669"/>
    <property type="project" value="TreeGrafter"/>
</dbReference>
<organism evidence="2 3">
    <name type="scientific">Arxiozyma heterogenica</name>
    <dbReference type="NCBI Taxonomy" id="278026"/>
    <lineage>
        <taxon>Eukaryota</taxon>
        <taxon>Fungi</taxon>
        <taxon>Dikarya</taxon>
        <taxon>Ascomycota</taxon>
        <taxon>Saccharomycotina</taxon>
        <taxon>Saccharomycetes</taxon>
        <taxon>Saccharomycetales</taxon>
        <taxon>Saccharomycetaceae</taxon>
        <taxon>Arxiozyma</taxon>
    </lineage>
</organism>
<dbReference type="EMBL" id="JAWIZZ010000029">
    <property type="protein sequence ID" value="KAK5781809.1"/>
    <property type="molecule type" value="Genomic_DNA"/>
</dbReference>